<dbReference type="PANTHER" id="PTHR28272:SF1">
    <property type="entry name" value="RIBONUCLEASES P_MRP PROTEIN SUBUNIT POP3"/>
    <property type="match status" value="1"/>
</dbReference>
<dbReference type="PANTHER" id="PTHR28272">
    <property type="entry name" value="RIBONUCLEASES P/MRP PROTEIN SUBUNIT POP3"/>
    <property type="match status" value="1"/>
</dbReference>
<feature type="region of interest" description="Disordered" evidence="1">
    <location>
        <begin position="57"/>
        <end position="78"/>
    </location>
</feature>
<sequence length="655" mass="71776">MASTTGGPVRKRIVHHLGSPFTTITWPEISQEDQDDILELLCEYLGPIGKHRQRCIKTSKGKRAEKKRKRQEKDEDKTTFPMALAADLPVKPETASQVDVGFNSITRGFQNANNETSVDGVVVKRQRYSMVFVCRGNQSAAFNSHFPQMVAASSAGVQPEHATRLIGFSKPCSSRLSSCLGLARVSAVAIKSDAAGSCALWDLVKKSVKPVQCEWLDEARSLQYRQTQIVSLETSVGSKKTKVSPTPLGSLANYFQMTKKNKFSKGAKVTLLRGQEPAAGRCCQLPETNASRQLFSFTLLQCPLTSPASLSSLQSRRQSIRRRPLHRYLFGLPAARAMANSYFNDQAKLADARALARSFSQTKPPKTKGNSRPRAHNQDRDAQLRGAAGAQLTQSIVRPGGFSSTSTTSHRQPPRQFHARQESTISMATWQARKDAPSITGGRGLDFLSRKDGLVSIREVQLAVAPRAELPPTSSLTGQSQSLANAEAPTSGVAGSVLDEFLSLMSQQEKELAKVDPLIDQLQQWHLQSPAEAKSNTVAMPRLASLESSKPAVRLPPTIQQKENIRPPSKALEQLARPPRTPEPAKCNCTPAIKPQKGLSASRFASKETGNSSFANKFSVNLQIFIHQDFCPMSERHKSAQQALRAQAEPFTPRF</sequence>
<evidence type="ECO:0000313" key="3">
    <source>
        <dbReference type="Proteomes" id="UP000030106"/>
    </source>
</evidence>
<dbReference type="GO" id="GO:0004526">
    <property type="term" value="F:ribonuclease P activity"/>
    <property type="evidence" value="ECO:0007669"/>
    <property type="project" value="TreeGrafter"/>
</dbReference>
<dbReference type="GO" id="GO:0005655">
    <property type="term" value="C:nucleolar ribonuclease P complex"/>
    <property type="evidence" value="ECO:0007669"/>
    <property type="project" value="TreeGrafter"/>
</dbReference>
<dbReference type="Pfam" id="PF08228">
    <property type="entry name" value="RNase_P_pop3"/>
    <property type="match status" value="1"/>
</dbReference>
<feature type="region of interest" description="Disordered" evidence="1">
    <location>
        <begin position="358"/>
        <end position="422"/>
    </location>
</feature>
<dbReference type="OrthoDB" id="20109at2759"/>
<organism evidence="2 3">
    <name type="scientific">Beauveria bassiana D1-5</name>
    <dbReference type="NCBI Taxonomy" id="1245745"/>
    <lineage>
        <taxon>Eukaryota</taxon>
        <taxon>Fungi</taxon>
        <taxon>Dikarya</taxon>
        <taxon>Ascomycota</taxon>
        <taxon>Pezizomycotina</taxon>
        <taxon>Sordariomycetes</taxon>
        <taxon>Hypocreomycetidae</taxon>
        <taxon>Hypocreales</taxon>
        <taxon>Cordycipitaceae</taxon>
        <taxon>Beauveria</taxon>
    </lineage>
</organism>
<proteinExistence type="predicted"/>
<protein>
    <submittedName>
        <fullName evidence="2">Uncharacterized protein</fullName>
    </submittedName>
</protein>
<dbReference type="AlphaFoldDB" id="A0A0A2VLE0"/>
<evidence type="ECO:0000256" key="1">
    <source>
        <dbReference type="SAM" id="MobiDB-lite"/>
    </source>
</evidence>
<feature type="compositionally biased region" description="Basic residues" evidence="1">
    <location>
        <begin position="57"/>
        <end position="70"/>
    </location>
</feature>
<dbReference type="EMBL" id="ANFO01000557">
    <property type="protein sequence ID" value="KGQ08676.1"/>
    <property type="molecule type" value="Genomic_DNA"/>
</dbReference>
<dbReference type="GO" id="GO:0008033">
    <property type="term" value="P:tRNA processing"/>
    <property type="evidence" value="ECO:0007669"/>
    <property type="project" value="InterPro"/>
</dbReference>
<feature type="compositionally biased region" description="Basic residues" evidence="1">
    <location>
        <begin position="365"/>
        <end position="375"/>
    </location>
</feature>
<dbReference type="GO" id="GO:0034965">
    <property type="term" value="P:intronic box C/D snoRNA processing"/>
    <property type="evidence" value="ECO:0007669"/>
    <property type="project" value="TreeGrafter"/>
</dbReference>
<name>A0A0A2VLE0_BEABA</name>
<dbReference type="STRING" id="1245745.A0A0A2VLE0"/>
<gene>
    <name evidence="2" type="ORF">BBAD15_g5988</name>
</gene>
<dbReference type="InterPro" id="IPR013241">
    <property type="entry name" value="RNase_P_Pop3"/>
</dbReference>
<dbReference type="GO" id="GO:0006364">
    <property type="term" value="P:rRNA processing"/>
    <property type="evidence" value="ECO:0007669"/>
    <property type="project" value="InterPro"/>
</dbReference>
<reference evidence="2 3" key="1">
    <citation type="submission" date="2012-10" db="EMBL/GenBank/DDBJ databases">
        <title>Genome sequencing and analysis of entomopathogenic fungi Beauveria bassiana D1-5.</title>
        <authorList>
            <person name="Li Q."/>
            <person name="Wang L."/>
            <person name="Zhang Z."/>
            <person name="Wang Q."/>
            <person name="Ren J."/>
            <person name="Wang M."/>
            <person name="Xu W."/>
            <person name="Wang J."/>
            <person name="Lu Y."/>
            <person name="Du Q."/>
            <person name="Sun Z."/>
        </authorList>
    </citation>
    <scope>NUCLEOTIDE SEQUENCE [LARGE SCALE GENOMIC DNA]</scope>
    <source>
        <strain evidence="2 3">D1-5</strain>
    </source>
</reference>
<comment type="caution">
    <text evidence="2">The sequence shown here is derived from an EMBL/GenBank/DDBJ whole genome shotgun (WGS) entry which is preliminary data.</text>
</comment>
<dbReference type="GO" id="GO:0000171">
    <property type="term" value="F:ribonuclease MRP activity"/>
    <property type="evidence" value="ECO:0007669"/>
    <property type="project" value="TreeGrafter"/>
</dbReference>
<dbReference type="Proteomes" id="UP000030106">
    <property type="component" value="Unassembled WGS sequence"/>
</dbReference>
<dbReference type="eggNOG" id="ENOG502S6UT">
    <property type="taxonomic scope" value="Eukaryota"/>
</dbReference>
<evidence type="ECO:0000313" key="2">
    <source>
        <dbReference type="EMBL" id="KGQ08676.1"/>
    </source>
</evidence>
<dbReference type="HOGENOM" id="CLU_421486_0_0_1"/>
<dbReference type="GO" id="GO:0005829">
    <property type="term" value="C:cytosol"/>
    <property type="evidence" value="ECO:0007669"/>
    <property type="project" value="TreeGrafter"/>
</dbReference>
<feature type="compositionally biased region" description="Polar residues" evidence="1">
    <location>
        <begin position="391"/>
        <end position="411"/>
    </location>
</feature>
<dbReference type="GO" id="GO:0000172">
    <property type="term" value="C:ribonuclease MRP complex"/>
    <property type="evidence" value="ECO:0007669"/>
    <property type="project" value="TreeGrafter"/>
</dbReference>
<accession>A0A0A2VLE0</accession>